<dbReference type="AlphaFoldDB" id="A0A7J6I265"/>
<evidence type="ECO:0000313" key="4">
    <source>
        <dbReference type="Proteomes" id="UP000583929"/>
    </source>
</evidence>
<dbReference type="Proteomes" id="UP000583929">
    <property type="component" value="Unassembled WGS sequence"/>
</dbReference>
<evidence type="ECO:0008006" key="5">
    <source>
        <dbReference type="Google" id="ProtNLM"/>
    </source>
</evidence>
<proteinExistence type="predicted"/>
<organism evidence="2 4">
    <name type="scientific">Cannabis sativa</name>
    <name type="common">Hemp</name>
    <name type="synonym">Marijuana</name>
    <dbReference type="NCBI Taxonomy" id="3483"/>
    <lineage>
        <taxon>Eukaryota</taxon>
        <taxon>Viridiplantae</taxon>
        <taxon>Streptophyta</taxon>
        <taxon>Embryophyta</taxon>
        <taxon>Tracheophyta</taxon>
        <taxon>Spermatophyta</taxon>
        <taxon>Magnoliopsida</taxon>
        <taxon>eudicotyledons</taxon>
        <taxon>Gunneridae</taxon>
        <taxon>Pentapetalae</taxon>
        <taxon>rosids</taxon>
        <taxon>fabids</taxon>
        <taxon>Rosales</taxon>
        <taxon>Cannabaceae</taxon>
        <taxon>Cannabis</taxon>
    </lineage>
</organism>
<evidence type="ECO:0000313" key="1">
    <source>
        <dbReference type="EMBL" id="KAF4358780.1"/>
    </source>
</evidence>
<dbReference type="EMBL" id="JAATIQ010000012">
    <property type="protein sequence ID" value="KAF4401496.1"/>
    <property type="molecule type" value="Genomic_DNA"/>
</dbReference>
<accession>A0A7J6I265</accession>
<gene>
    <name evidence="1" type="ORF">F8388_022547</name>
    <name evidence="2" type="ORF">G4B88_001690</name>
</gene>
<evidence type="ECO:0000313" key="2">
    <source>
        <dbReference type="EMBL" id="KAF4401496.1"/>
    </source>
</evidence>
<reference evidence="3 4" key="1">
    <citation type="journal article" date="2020" name="bioRxiv">
        <title>Sequence and annotation of 42 cannabis genomes reveals extensive copy number variation in cannabinoid synthesis and pathogen resistance genes.</title>
        <authorList>
            <person name="Mckernan K.J."/>
            <person name="Helbert Y."/>
            <person name="Kane L.T."/>
            <person name="Ebling H."/>
            <person name="Zhang L."/>
            <person name="Liu B."/>
            <person name="Eaton Z."/>
            <person name="Mclaughlin S."/>
            <person name="Kingan S."/>
            <person name="Baybayan P."/>
            <person name="Concepcion G."/>
            <person name="Jordan M."/>
            <person name="Riva A."/>
            <person name="Barbazuk W."/>
            <person name="Harkins T."/>
        </authorList>
    </citation>
    <scope>NUCLEOTIDE SEQUENCE [LARGE SCALE GENOMIC DNA]</scope>
    <source>
        <strain evidence="3 4">cv. Jamaican Lion 4</strain>
        <strain evidence="2">Father</strain>
        <strain evidence="1">Mother</strain>
        <tissue evidence="2">Leaf</tissue>
    </source>
</reference>
<keyword evidence="4" id="KW-1185">Reference proteome</keyword>
<protein>
    <recommendedName>
        <fullName evidence="5">Yippee domain-containing protein</fullName>
    </recommendedName>
</protein>
<name>A0A7J6I265_CANSA</name>
<sequence>MQMYCVGCGELIGWKIASFPEILKGKYIIQF</sequence>
<evidence type="ECO:0000313" key="3">
    <source>
        <dbReference type="Proteomes" id="UP000525078"/>
    </source>
</evidence>
<comment type="caution">
    <text evidence="2">The sequence shown here is derived from an EMBL/GenBank/DDBJ whole genome shotgun (WGS) entry which is preliminary data.</text>
</comment>
<dbReference type="Proteomes" id="UP000525078">
    <property type="component" value="Unassembled WGS sequence"/>
</dbReference>
<dbReference type="EMBL" id="JAATIP010000221">
    <property type="protein sequence ID" value="KAF4358780.1"/>
    <property type="molecule type" value="Genomic_DNA"/>
</dbReference>